<dbReference type="RefSeq" id="XP_017022639.1">
    <property type="nucleotide sequence ID" value="XM_017167150.3"/>
</dbReference>
<keyword evidence="1" id="KW-0732">Signal</keyword>
<dbReference type="PANTHER" id="PTHR21112:SF13">
    <property type="entry name" value="CHEMOSENSORY PROTEIN A 7A"/>
    <property type="match status" value="1"/>
</dbReference>
<dbReference type="Proteomes" id="UP001652661">
    <property type="component" value="Chromosome X"/>
</dbReference>
<dbReference type="SMART" id="SM00697">
    <property type="entry name" value="DM8"/>
    <property type="match status" value="1"/>
</dbReference>
<evidence type="ECO:0000313" key="2">
    <source>
        <dbReference type="Proteomes" id="UP001652661"/>
    </source>
</evidence>
<dbReference type="AlphaFoldDB" id="A0A6P4IG51"/>
<keyword evidence="2" id="KW-1185">Reference proteome</keyword>
<dbReference type="OMA" id="KPFCQFI"/>
<evidence type="ECO:0000313" key="3">
    <source>
        <dbReference type="RefSeq" id="XP_017022639.1"/>
    </source>
</evidence>
<proteinExistence type="predicted"/>
<feature type="signal peptide" evidence="1">
    <location>
        <begin position="1"/>
        <end position="24"/>
    </location>
</feature>
<name>A0A6P4IG51_DROKI</name>
<protein>
    <submittedName>
        <fullName evidence="3">Uncharacterized protein CheA7a</fullName>
    </submittedName>
</protein>
<gene>
    <name evidence="3" type="primary">CheA7a</name>
</gene>
<evidence type="ECO:0000256" key="1">
    <source>
        <dbReference type="SAM" id="SignalP"/>
    </source>
</evidence>
<organism evidence="2 3">
    <name type="scientific">Drosophila kikkawai</name>
    <name type="common">Fruit fly</name>
    <dbReference type="NCBI Taxonomy" id="30033"/>
    <lineage>
        <taxon>Eukaryota</taxon>
        <taxon>Metazoa</taxon>
        <taxon>Ecdysozoa</taxon>
        <taxon>Arthropoda</taxon>
        <taxon>Hexapoda</taxon>
        <taxon>Insecta</taxon>
        <taxon>Pterygota</taxon>
        <taxon>Neoptera</taxon>
        <taxon>Endopterygota</taxon>
        <taxon>Diptera</taxon>
        <taxon>Brachycera</taxon>
        <taxon>Muscomorpha</taxon>
        <taxon>Ephydroidea</taxon>
        <taxon>Drosophilidae</taxon>
        <taxon>Drosophila</taxon>
        <taxon>Sophophora</taxon>
    </lineage>
</organism>
<dbReference type="PANTHER" id="PTHR21112">
    <property type="entry name" value="CHEMOSENSORY PROTEIN A 29A-RELATED"/>
    <property type="match status" value="1"/>
</dbReference>
<reference evidence="3" key="1">
    <citation type="submission" date="2025-08" db="UniProtKB">
        <authorList>
            <consortium name="RefSeq"/>
        </authorList>
    </citation>
    <scope>IDENTIFICATION</scope>
    <source>
        <strain evidence="3">14028-0561.14</strain>
        <tissue evidence="3">Whole fly</tissue>
    </source>
</reference>
<sequence length="185" mass="21381">MAQCRPLYVFLQLLAIVSVQNVFCENEKPYNVELNSFERDQSIDNQDKWVDWGNLRMKKIGRNKFAVAGDFEFKFNMGDEQKISLRVFVYDSKASQKGPLVMNVNKPYCQFINEDKDTYPYLQKVSNMPEQGKCPFPKGKYKIDNYEMETNFLPDNAPKGDYILELSLQDHEIPVAGLVAVVTLT</sequence>
<dbReference type="OrthoDB" id="8179976at2759"/>
<dbReference type="InterPro" id="IPR010512">
    <property type="entry name" value="DUF1091"/>
</dbReference>
<feature type="chain" id="PRO_5027678680" evidence="1">
    <location>
        <begin position="25"/>
        <end position="185"/>
    </location>
</feature>
<dbReference type="Pfam" id="PF06477">
    <property type="entry name" value="DUF1091"/>
    <property type="match status" value="1"/>
</dbReference>
<accession>A0A6P4IG51</accession>